<dbReference type="Proteomes" id="UP000575985">
    <property type="component" value="Unassembled WGS sequence"/>
</dbReference>
<comment type="similarity">
    <text evidence="2">Belongs to the bacterial solute-binding protein 2 family.</text>
</comment>
<protein>
    <submittedName>
        <fullName evidence="4">Simple sugar transport system substrate-binding protein</fullName>
    </submittedName>
</protein>
<dbReference type="GO" id="GO:0030288">
    <property type="term" value="C:outer membrane-bounded periplasmic space"/>
    <property type="evidence" value="ECO:0007669"/>
    <property type="project" value="TreeGrafter"/>
</dbReference>
<dbReference type="AlphaFoldDB" id="A0A853BI36"/>
<dbReference type="PANTHER" id="PTHR30036">
    <property type="entry name" value="D-XYLOSE-BINDING PERIPLASMIC PROTEIN"/>
    <property type="match status" value="1"/>
</dbReference>
<dbReference type="InterPro" id="IPR025997">
    <property type="entry name" value="SBP_2_dom"/>
</dbReference>
<feature type="domain" description="Periplasmic binding protein" evidence="3">
    <location>
        <begin position="59"/>
        <end position="312"/>
    </location>
</feature>
<dbReference type="SUPFAM" id="SSF53822">
    <property type="entry name" value="Periplasmic binding protein-like I"/>
    <property type="match status" value="1"/>
</dbReference>
<comment type="subcellular location">
    <subcellularLocation>
        <location evidence="1">Cell envelope</location>
    </subcellularLocation>
</comment>
<evidence type="ECO:0000256" key="2">
    <source>
        <dbReference type="ARBA" id="ARBA00007639"/>
    </source>
</evidence>
<gene>
    <name evidence="4" type="ORF">HNR12_000957</name>
</gene>
<sequence length="345" mass="36257">MSRWPQRPPGRDRAGGRARLGTRAFAAAAAVLCLVSLAGCAGGRLGENGRVGIVYMDAQGYYAGVREGLRDHAEEQGRGFQLLELNAQGDASEESTFVDVTASAGVDALVLSPVSATASVPAVRLAHESGIPVVCYNTCINDEAARKYVTSYILGDPHEFGRLLGEAAADHFESEGVTDPDIAVLNCEFVEVCVQRREGFEEALFARLPDAEIVANQQGATIDEAVEVGERVLTAHPDVDAFYGEAGGATMGAVRAVNAGGRAGEVVVFGSDMSTDAARALADHTVLKANVDISGLVVGRMAGETVEEIIAGDAPEEFITDAPIDLYTTPEDGARWLEEHPDGIP</sequence>
<reference evidence="4 5" key="1">
    <citation type="submission" date="2020-07" db="EMBL/GenBank/DDBJ databases">
        <title>Sequencing the genomes of 1000 actinobacteria strains.</title>
        <authorList>
            <person name="Klenk H.-P."/>
        </authorList>
    </citation>
    <scope>NUCLEOTIDE SEQUENCE [LARGE SCALE GENOMIC DNA]</scope>
    <source>
        <strain evidence="4 5">DSM 45927</strain>
    </source>
</reference>
<dbReference type="Pfam" id="PF13407">
    <property type="entry name" value="Peripla_BP_4"/>
    <property type="match status" value="1"/>
</dbReference>
<keyword evidence="5" id="KW-1185">Reference proteome</keyword>
<organism evidence="4 5">
    <name type="scientific">Streptomonospora nanhaiensis</name>
    <dbReference type="NCBI Taxonomy" id="1323731"/>
    <lineage>
        <taxon>Bacteria</taxon>
        <taxon>Bacillati</taxon>
        <taxon>Actinomycetota</taxon>
        <taxon>Actinomycetes</taxon>
        <taxon>Streptosporangiales</taxon>
        <taxon>Nocardiopsidaceae</taxon>
        <taxon>Streptomonospora</taxon>
    </lineage>
</organism>
<evidence type="ECO:0000256" key="1">
    <source>
        <dbReference type="ARBA" id="ARBA00004196"/>
    </source>
</evidence>
<keyword evidence="4" id="KW-0813">Transport</keyword>
<dbReference type="PANTHER" id="PTHR30036:SF7">
    <property type="entry name" value="ABC TRANSPORTER PERIPLASMIC-BINDING PROTEIN YPHF"/>
    <property type="match status" value="1"/>
</dbReference>
<dbReference type="EMBL" id="JACCFO010000001">
    <property type="protein sequence ID" value="NYI94680.1"/>
    <property type="molecule type" value="Genomic_DNA"/>
</dbReference>
<dbReference type="Gene3D" id="3.40.50.2300">
    <property type="match status" value="2"/>
</dbReference>
<evidence type="ECO:0000313" key="4">
    <source>
        <dbReference type="EMBL" id="NYI94680.1"/>
    </source>
</evidence>
<evidence type="ECO:0000259" key="3">
    <source>
        <dbReference type="Pfam" id="PF13407"/>
    </source>
</evidence>
<accession>A0A853BI36</accession>
<comment type="caution">
    <text evidence="4">The sequence shown here is derived from an EMBL/GenBank/DDBJ whole genome shotgun (WGS) entry which is preliminary data.</text>
</comment>
<name>A0A853BI36_9ACTN</name>
<dbReference type="GO" id="GO:0030246">
    <property type="term" value="F:carbohydrate binding"/>
    <property type="evidence" value="ECO:0007669"/>
    <property type="project" value="TreeGrafter"/>
</dbReference>
<proteinExistence type="inferred from homology"/>
<dbReference type="RefSeq" id="WP_179766333.1">
    <property type="nucleotide sequence ID" value="NZ_JACCFO010000001.1"/>
</dbReference>
<evidence type="ECO:0000313" key="5">
    <source>
        <dbReference type="Proteomes" id="UP000575985"/>
    </source>
</evidence>
<dbReference type="InterPro" id="IPR028082">
    <property type="entry name" value="Peripla_BP_I"/>
</dbReference>
<keyword evidence="4" id="KW-0762">Sugar transport</keyword>
<dbReference type="InterPro" id="IPR050555">
    <property type="entry name" value="Bact_Solute-Bind_Prot2"/>
</dbReference>